<dbReference type="RefSeq" id="WP_379885163.1">
    <property type="nucleotide sequence ID" value="NZ_JBHSDI010000001.1"/>
</dbReference>
<protein>
    <submittedName>
        <fullName evidence="8">Sigma-70 family RNA polymerase sigma factor</fullName>
    </submittedName>
</protein>
<evidence type="ECO:0000256" key="2">
    <source>
        <dbReference type="ARBA" id="ARBA00023015"/>
    </source>
</evidence>
<dbReference type="PANTHER" id="PTHR43133:SF8">
    <property type="entry name" value="RNA POLYMERASE SIGMA FACTOR HI_1459-RELATED"/>
    <property type="match status" value="1"/>
</dbReference>
<evidence type="ECO:0000256" key="4">
    <source>
        <dbReference type="ARBA" id="ARBA00023125"/>
    </source>
</evidence>
<dbReference type="Gene3D" id="1.10.10.10">
    <property type="entry name" value="Winged helix-like DNA-binding domain superfamily/Winged helix DNA-binding domain"/>
    <property type="match status" value="1"/>
</dbReference>
<evidence type="ECO:0000259" key="7">
    <source>
        <dbReference type="Pfam" id="PF08281"/>
    </source>
</evidence>
<evidence type="ECO:0000313" key="8">
    <source>
        <dbReference type="EMBL" id="MFC4257892.1"/>
    </source>
</evidence>
<evidence type="ECO:0000259" key="6">
    <source>
        <dbReference type="Pfam" id="PF04542"/>
    </source>
</evidence>
<evidence type="ECO:0000256" key="5">
    <source>
        <dbReference type="ARBA" id="ARBA00023163"/>
    </source>
</evidence>
<accession>A0ABV8QC21</accession>
<evidence type="ECO:0000256" key="1">
    <source>
        <dbReference type="ARBA" id="ARBA00010641"/>
    </source>
</evidence>
<dbReference type="PANTHER" id="PTHR43133">
    <property type="entry name" value="RNA POLYMERASE ECF-TYPE SIGMA FACTO"/>
    <property type="match status" value="1"/>
</dbReference>
<reference evidence="9" key="1">
    <citation type="journal article" date="2019" name="Int. J. Syst. Evol. Microbiol.">
        <title>The Global Catalogue of Microorganisms (GCM) 10K type strain sequencing project: providing services to taxonomists for standard genome sequencing and annotation.</title>
        <authorList>
            <consortium name="The Broad Institute Genomics Platform"/>
            <consortium name="The Broad Institute Genome Sequencing Center for Infectious Disease"/>
            <person name="Wu L."/>
            <person name="Ma J."/>
        </authorList>
    </citation>
    <scope>NUCLEOTIDE SEQUENCE [LARGE SCALE GENOMIC DNA]</scope>
    <source>
        <strain evidence="9">CECT 7297</strain>
    </source>
</reference>
<gene>
    <name evidence="8" type="ORF">ACFOZ5_02475</name>
</gene>
<feature type="domain" description="RNA polymerase sigma-70 region 2" evidence="6">
    <location>
        <begin position="34"/>
        <end position="99"/>
    </location>
</feature>
<organism evidence="8 9">
    <name type="scientific">Marinobacter lacisalsi</name>
    <dbReference type="NCBI Taxonomy" id="475979"/>
    <lineage>
        <taxon>Bacteria</taxon>
        <taxon>Pseudomonadati</taxon>
        <taxon>Pseudomonadota</taxon>
        <taxon>Gammaproteobacteria</taxon>
        <taxon>Pseudomonadales</taxon>
        <taxon>Marinobacteraceae</taxon>
        <taxon>Marinobacter</taxon>
    </lineage>
</organism>
<comment type="caution">
    <text evidence="8">The sequence shown here is derived from an EMBL/GenBank/DDBJ whole genome shotgun (WGS) entry which is preliminary data.</text>
</comment>
<evidence type="ECO:0000256" key="3">
    <source>
        <dbReference type="ARBA" id="ARBA00023082"/>
    </source>
</evidence>
<dbReference type="InterPro" id="IPR039425">
    <property type="entry name" value="RNA_pol_sigma-70-like"/>
</dbReference>
<keyword evidence="9" id="KW-1185">Reference proteome</keyword>
<dbReference type="InterPro" id="IPR036388">
    <property type="entry name" value="WH-like_DNA-bd_sf"/>
</dbReference>
<dbReference type="InterPro" id="IPR014284">
    <property type="entry name" value="RNA_pol_sigma-70_dom"/>
</dbReference>
<dbReference type="SUPFAM" id="SSF88659">
    <property type="entry name" value="Sigma3 and sigma4 domains of RNA polymerase sigma factors"/>
    <property type="match status" value="1"/>
</dbReference>
<dbReference type="InterPro" id="IPR013324">
    <property type="entry name" value="RNA_pol_sigma_r3/r4-like"/>
</dbReference>
<dbReference type="InterPro" id="IPR013249">
    <property type="entry name" value="RNA_pol_sigma70_r4_t2"/>
</dbReference>
<keyword evidence="2" id="KW-0805">Transcription regulation</keyword>
<dbReference type="Proteomes" id="UP001595798">
    <property type="component" value="Unassembled WGS sequence"/>
</dbReference>
<dbReference type="Gene3D" id="1.10.1740.10">
    <property type="match status" value="1"/>
</dbReference>
<dbReference type="NCBIfam" id="TIGR02937">
    <property type="entry name" value="sigma70-ECF"/>
    <property type="match status" value="1"/>
</dbReference>
<dbReference type="SUPFAM" id="SSF88946">
    <property type="entry name" value="Sigma2 domain of RNA polymerase sigma factors"/>
    <property type="match status" value="1"/>
</dbReference>
<name>A0ABV8QC21_9GAMM</name>
<dbReference type="InterPro" id="IPR013325">
    <property type="entry name" value="RNA_pol_sigma_r2"/>
</dbReference>
<keyword evidence="4" id="KW-0238">DNA-binding</keyword>
<keyword evidence="5" id="KW-0804">Transcription</keyword>
<dbReference type="EMBL" id="JBHSDI010000001">
    <property type="protein sequence ID" value="MFC4257892.1"/>
    <property type="molecule type" value="Genomic_DNA"/>
</dbReference>
<dbReference type="Pfam" id="PF04542">
    <property type="entry name" value="Sigma70_r2"/>
    <property type="match status" value="1"/>
</dbReference>
<keyword evidence="3" id="KW-0731">Sigma factor</keyword>
<proteinExistence type="inferred from homology"/>
<dbReference type="InterPro" id="IPR007627">
    <property type="entry name" value="RNA_pol_sigma70_r2"/>
</dbReference>
<feature type="domain" description="RNA polymerase sigma factor 70 region 4 type 2" evidence="7">
    <location>
        <begin position="129"/>
        <end position="176"/>
    </location>
</feature>
<dbReference type="Pfam" id="PF08281">
    <property type="entry name" value="Sigma70_r4_2"/>
    <property type="match status" value="1"/>
</dbReference>
<sequence>MERVKPAVGSQFVMTRDESAAAVSRPVTDIEDAYRAFRSGLLGFLRANVHDRSLAEDLLHEVFIKATRALDQGEQPDNLSAWLYRVARNTLIDHYRRQRPVEEVPDDLETGEPFSLPAEQTLALCLIPFINQLPVKYKEALLATAIEGRSVAEWARDTGLSASAAKSRVSRGRAMLREKVLDCCHVEAARSGEVLEYYRRP</sequence>
<comment type="similarity">
    <text evidence="1">Belongs to the sigma-70 factor family. ECF subfamily.</text>
</comment>
<evidence type="ECO:0000313" key="9">
    <source>
        <dbReference type="Proteomes" id="UP001595798"/>
    </source>
</evidence>